<dbReference type="PANTHER" id="PTHR31061">
    <property type="entry name" value="LD22376P"/>
    <property type="match status" value="1"/>
</dbReference>
<evidence type="ECO:0000313" key="4">
    <source>
        <dbReference type="EMBL" id="ABF45250.1"/>
    </source>
</evidence>
<dbReference type="STRING" id="319795.Dgeo_0949"/>
<evidence type="ECO:0000259" key="3">
    <source>
        <dbReference type="Pfam" id="PF07786"/>
    </source>
</evidence>
<feature type="transmembrane region" description="Helical" evidence="2">
    <location>
        <begin position="542"/>
        <end position="565"/>
    </location>
</feature>
<evidence type="ECO:0000313" key="5">
    <source>
        <dbReference type="Proteomes" id="UP000002431"/>
    </source>
</evidence>
<dbReference type="PANTHER" id="PTHR31061:SF24">
    <property type="entry name" value="LD22376P"/>
    <property type="match status" value="1"/>
</dbReference>
<feature type="region of interest" description="Disordered" evidence="1">
    <location>
        <begin position="23"/>
        <end position="111"/>
    </location>
</feature>
<feature type="domain" description="Heparan-alpha-glucosaminide N-acetyltransferase catalytic" evidence="3">
    <location>
        <begin position="218"/>
        <end position="418"/>
    </location>
</feature>
<feature type="transmembrane region" description="Helical" evidence="2">
    <location>
        <begin position="320"/>
        <end position="338"/>
    </location>
</feature>
<feature type="transmembrane region" description="Helical" evidence="2">
    <location>
        <begin position="458"/>
        <end position="477"/>
    </location>
</feature>
<feature type="transmembrane region" description="Helical" evidence="2">
    <location>
        <begin position="254"/>
        <end position="275"/>
    </location>
</feature>
<dbReference type="EMBL" id="CP000359">
    <property type="protein sequence ID" value="ABF45250.1"/>
    <property type="molecule type" value="Genomic_DNA"/>
</dbReference>
<organism evidence="4 5">
    <name type="scientific">Deinococcus geothermalis (strain DSM 11300 / CIP 105573 / AG-3a)</name>
    <dbReference type="NCBI Taxonomy" id="319795"/>
    <lineage>
        <taxon>Bacteria</taxon>
        <taxon>Thermotogati</taxon>
        <taxon>Deinococcota</taxon>
        <taxon>Deinococci</taxon>
        <taxon>Deinococcales</taxon>
        <taxon>Deinococcaceae</taxon>
        <taxon>Deinococcus</taxon>
    </lineage>
</organism>
<feature type="transmembrane region" description="Helical" evidence="2">
    <location>
        <begin position="391"/>
        <end position="413"/>
    </location>
</feature>
<accession>Q1IZT4</accession>
<feature type="region of interest" description="Disordered" evidence="1">
    <location>
        <begin position="144"/>
        <end position="172"/>
    </location>
</feature>
<keyword evidence="2" id="KW-1133">Transmembrane helix</keyword>
<evidence type="ECO:0000256" key="2">
    <source>
        <dbReference type="SAM" id="Phobius"/>
    </source>
</evidence>
<dbReference type="Pfam" id="PF07786">
    <property type="entry name" value="HGSNAT_cat"/>
    <property type="match status" value="1"/>
</dbReference>
<dbReference type="AlphaFoldDB" id="Q1IZT4"/>
<keyword evidence="2" id="KW-0472">Membrane</keyword>
<name>Q1IZT4_DEIGD</name>
<dbReference type="KEGG" id="dge:Dgeo_0949"/>
<gene>
    <name evidence="4" type="ordered locus">Dgeo_0949</name>
</gene>
<evidence type="ECO:0000256" key="1">
    <source>
        <dbReference type="SAM" id="MobiDB-lite"/>
    </source>
</evidence>
<protein>
    <recommendedName>
        <fullName evidence="3">Heparan-alpha-glucosaminide N-acetyltransferase catalytic domain-containing protein</fullName>
    </recommendedName>
</protein>
<proteinExistence type="predicted"/>
<dbReference type="HOGENOM" id="CLU_475479_0_0_0"/>
<reference evidence="4" key="1">
    <citation type="submission" date="2006-04" db="EMBL/GenBank/DDBJ databases">
        <title>Complete sequence of chromosome of Deinococcus geothermalis DSM 11300.</title>
        <authorList>
            <consortium name="US DOE Joint Genome Institute"/>
            <person name="Copeland A."/>
            <person name="Lucas S."/>
            <person name="Lapidus A."/>
            <person name="Barry K."/>
            <person name="Detter J.C."/>
            <person name="Glavina del Rio T."/>
            <person name="Hammon N."/>
            <person name="Israni S."/>
            <person name="Dalin E."/>
            <person name="Tice H."/>
            <person name="Pitluck S."/>
            <person name="Brettin T."/>
            <person name="Bruce D."/>
            <person name="Han C."/>
            <person name="Tapia R."/>
            <person name="Saunders E."/>
            <person name="Gilna P."/>
            <person name="Schmutz J."/>
            <person name="Larimer F."/>
            <person name="Land M."/>
            <person name="Hauser L."/>
            <person name="Kyrpides N."/>
            <person name="Kim E."/>
            <person name="Daly M.J."/>
            <person name="Fredrickson J.K."/>
            <person name="Makarova K.S."/>
            <person name="Gaidamakova E.K."/>
            <person name="Zhai M."/>
            <person name="Richardson P."/>
        </authorList>
    </citation>
    <scope>NUCLEOTIDE SEQUENCE</scope>
    <source>
        <strain evidence="4">DSM 11300</strain>
    </source>
</reference>
<feature type="transmembrane region" description="Helical" evidence="2">
    <location>
        <begin position="345"/>
        <end position="364"/>
    </location>
</feature>
<feature type="compositionally biased region" description="Basic residues" evidence="1">
    <location>
        <begin position="81"/>
        <end position="92"/>
    </location>
</feature>
<feature type="compositionally biased region" description="Basic and acidic residues" evidence="1">
    <location>
        <begin position="95"/>
        <end position="111"/>
    </location>
</feature>
<sequence>MLPAHVACKTDVCGGLGGAGVPGGAGADARRGGAVGRAEPGAGTGGDLSWPGTPPRCRTAGGKRSACPRRADAGGVYGQQRAHHAHGRRRQHAPGARDEHGCTRGQCDRDRLPGCGRESRGGCALVAALAGALLGPDGRPLYARGRERGAGGARDRLRGGAEQPAALTGAGLSRGVGSPGVFSWGCHAAGGPSGMTVLSDPAPTTSAGGAGPVQTRVRLTALDAWRGLTVLLMLLVNNVALGDLTPPQLQHAPFGGLTLTDLVFPWFLFCAGAALPFSQAAMRRAGVTGWARVRRLVTRAALLYLVGAFLTSVTEHRFTLGLGVLQLIALATLCAALLGGMRGRWQALVAVVLLAAYGAFLASAHHPAGVGVVSETANPVQAVNDALLTPWGLRGLVSVVPTTALVLLGSLAARPLEQRSPRAPWRLLVLGTALAAAGYGWAASGQLPFAKALWTPPYVLYSAGLGTLGILAMWLIADAGRVPFGAKLLAPLTIPGRNALAAYVLPILFKVWVLLDWRVGWAGKLQPMRDALLTLARTHLGLWWGGWAYTLGYLLAAWLVLAWMARRGLIWKL</sequence>
<feature type="transmembrane region" description="Helical" evidence="2">
    <location>
        <begin position="498"/>
        <end position="515"/>
    </location>
</feature>
<dbReference type="eggNOG" id="COG4299">
    <property type="taxonomic scope" value="Bacteria"/>
</dbReference>
<dbReference type="Proteomes" id="UP000002431">
    <property type="component" value="Chromosome"/>
</dbReference>
<feature type="compositionally biased region" description="Basic and acidic residues" evidence="1">
    <location>
        <begin position="144"/>
        <end position="159"/>
    </location>
</feature>
<feature type="transmembrane region" description="Helical" evidence="2">
    <location>
        <begin position="296"/>
        <end position="314"/>
    </location>
</feature>
<feature type="transmembrane region" description="Helical" evidence="2">
    <location>
        <begin position="425"/>
        <end position="443"/>
    </location>
</feature>
<dbReference type="InterPro" id="IPR012429">
    <property type="entry name" value="HGSNAT_cat"/>
</dbReference>
<feature type="transmembrane region" description="Helical" evidence="2">
    <location>
        <begin position="224"/>
        <end position="242"/>
    </location>
</feature>
<keyword evidence="2" id="KW-0812">Transmembrane</keyword>
<keyword evidence="5" id="KW-1185">Reference proteome</keyword>